<dbReference type="Proteomes" id="UP001202328">
    <property type="component" value="Unassembled WGS sequence"/>
</dbReference>
<proteinExistence type="inferred from homology"/>
<evidence type="ECO:0000256" key="5">
    <source>
        <dbReference type="ARBA" id="ARBA00022692"/>
    </source>
</evidence>
<feature type="transmembrane region" description="Helical" evidence="8">
    <location>
        <begin position="356"/>
        <end position="375"/>
    </location>
</feature>
<dbReference type="CDD" id="cd17417">
    <property type="entry name" value="MFS_NPF5"/>
    <property type="match status" value="1"/>
</dbReference>
<evidence type="ECO:0000256" key="3">
    <source>
        <dbReference type="ARBA" id="ARBA00022448"/>
    </source>
</evidence>
<feature type="transmembrane region" description="Helical" evidence="8">
    <location>
        <begin position="566"/>
        <end position="585"/>
    </location>
</feature>
<dbReference type="InterPro" id="IPR000109">
    <property type="entry name" value="POT_fam"/>
</dbReference>
<evidence type="ECO:0000256" key="2">
    <source>
        <dbReference type="ARBA" id="ARBA00005982"/>
    </source>
</evidence>
<name>A0AAD4T850_9MAGN</name>
<dbReference type="InterPro" id="IPR044739">
    <property type="entry name" value="NRT1/PTR"/>
</dbReference>
<dbReference type="InterPro" id="IPR036259">
    <property type="entry name" value="MFS_trans_sf"/>
</dbReference>
<evidence type="ECO:0008006" key="11">
    <source>
        <dbReference type="Google" id="ProtNLM"/>
    </source>
</evidence>
<keyword evidence="7 8" id="KW-0472">Membrane</keyword>
<dbReference type="EMBL" id="JAJJMB010004648">
    <property type="protein sequence ID" value="KAI3942425.1"/>
    <property type="molecule type" value="Genomic_DNA"/>
</dbReference>
<dbReference type="Gene3D" id="1.20.1250.20">
    <property type="entry name" value="MFS general substrate transporter like domains"/>
    <property type="match status" value="1"/>
</dbReference>
<feature type="transmembrane region" description="Helical" evidence="8">
    <location>
        <begin position="438"/>
        <end position="458"/>
    </location>
</feature>
<gene>
    <name evidence="9" type="ORF">MKW98_013077</name>
</gene>
<dbReference type="PROSITE" id="PS01022">
    <property type="entry name" value="PTR2_1"/>
    <property type="match status" value="1"/>
</dbReference>
<dbReference type="GO" id="GO:0009705">
    <property type="term" value="C:plant-type vacuole membrane"/>
    <property type="evidence" value="ECO:0007669"/>
    <property type="project" value="UniProtKB-ARBA"/>
</dbReference>
<organism evidence="9 10">
    <name type="scientific">Papaver atlanticum</name>
    <dbReference type="NCBI Taxonomy" id="357466"/>
    <lineage>
        <taxon>Eukaryota</taxon>
        <taxon>Viridiplantae</taxon>
        <taxon>Streptophyta</taxon>
        <taxon>Embryophyta</taxon>
        <taxon>Tracheophyta</taxon>
        <taxon>Spermatophyta</taxon>
        <taxon>Magnoliopsida</taxon>
        <taxon>Ranunculales</taxon>
        <taxon>Papaveraceae</taxon>
        <taxon>Papaveroideae</taxon>
        <taxon>Papaver</taxon>
    </lineage>
</organism>
<feature type="transmembrane region" description="Helical" evidence="8">
    <location>
        <begin position="243"/>
        <end position="263"/>
    </location>
</feature>
<keyword evidence="4" id="KW-0597">Phosphoprotein</keyword>
<evidence type="ECO:0000313" key="10">
    <source>
        <dbReference type="Proteomes" id="UP001202328"/>
    </source>
</evidence>
<evidence type="ECO:0000256" key="1">
    <source>
        <dbReference type="ARBA" id="ARBA00004141"/>
    </source>
</evidence>
<comment type="similarity">
    <text evidence="2">Belongs to the major facilitator superfamily. Proton-dependent oligopeptide transporter (POT/PTR) (TC 2.A.17) family.</text>
</comment>
<dbReference type="PANTHER" id="PTHR11654">
    <property type="entry name" value="OLIGOPEPTIDE TRANSPORTER-RELATED"/>
    <property type="match status" value="1"/>
</dbReference>
<feature type="transmembrane region" description="Helical" evidence="8">
    <location>
        <begin position="104"/>
        <end position="124"/>
    </location>
</feature>
<evidence type="ECO:0000313" key="9">
    <source>
        <dbReference type="EMBL" id="KAI3942425.1"/>
    </source>
</evidence>
<feature type="transmembrane region" description="Helical" evidence="8">
    <location>
        <begin position="131"/>
        <end position="150"/>
    </location>
</feature>
<dbReference type="InterPro" id="IPR018456">
    <property type="entry name" value="PTR2_symporter_CS"/>
</dbReference>
<comment type="caution">
    <text evidence="9">The sequence shown here is derived from an EMBL/GenBank/DDBJ whole genome shotgun (WGS) entry which is preliminary data.</text>
</comment>
<keyword evidence="3" id="KW-0813">Transport</keyword>
<evidence type="ECO:0000256" key="6">
    <source>
        <dbReference type="ARBA" id="ARBA00022989"/>
    </source>
</evidence>
<keyword evidence="10" id="KW-1185">Reference proteome</keyword>
<comment type="subcellular location">
    <subcellularLocation>
        <location evidence="1">Membrane</location>
        <topology evidence="1">Multi-pass membrane protein</topology>
    </subcellularLocation>
</comment>
<evidence type="ECO:0000256" key="8">
    <source>
        <dbReference type="SAM" id="Phobius"/>
    </source>
</evidence>
<keyword evidence="6 8" id="KW-1133">Transmembrane helix</keyword>
<sequence length="599" mass="66066">MAASSNGFAVVDESIEPLLLKNDVFRGESSKAEEDEAGVEGVVNYRGEKIVNRSKYGGWKCASILIGVEICEMFAYNGIASNLMTYLTGPLRQSTTTSAENINVWHGVVMMLPVLGAFVADSYLGRFHTIFLSSLIYILGLGLLTLSATVPSLGLPVSPTNNLSSTSSSFQILFFFLSLYLVALGRAGYKPCTEAFGANQFDGRNPQECKSLSSFFNWWALGLCLGSGISNLTLNYVQESLSWKLGFGIPCISMVVALVFFLLGTRSYRYSVKENQENLVMSIARVFTLAAKNWRSRSSPSLTSIEEAEIGNSDHVPNNAHQFKFLDKALIMSNDLVGTIKPGISCSITQVEDAKALLCLVPIWFTCLIYAVVYAQSSTFFTKQGNTMERSIGALSIPAASLQIFISLSIVFFIIIYDRLFVPLARAFSGKPNGITMLQRIGTGMFLSTLSMVVAAIVEKKRLQTAIDFGLINMPKATIPMSIWWLVPQYILFGLADTFTMVGLQEFFYDQVPGGLRSIGISLFSTIFGIGSFLSGFLIFVIEKVTNKNGQHSWFSDNINCAHLDYFYWLLAALSATQMVSYLYFSKSYIYRRGTSMGY</sequence>
<feature type="transmembrane region" description="Helical" evidence="8">
    <location>
        <begin position="395"/>
        <end position="417"/>
    </location>
</feature>
<keyword evidence="5 8" id="KW-0812">Transmembrane</keyword>
<protein>
    <recommendedName>
        <fullName evidence="11">NPF family transporter</fullName>
    </recommendedName>
</protein>
<dbReference type="AlphaFoldDB" id="A0AAD4T850"/>
<evidence type="ECO:0000256" key="7">
    <source>
        <dbReference type="ARBA" id="ARBA00023136"/>
    </source>
</evidence>
<dbReference type="Pfam" id="PF00854">
    <property type="entry name" value="PTR2"/>
    <property type="match status" value="1"/>
</dbReference>
<accession>A0AAD4T850</accession>
<dbReference type="SUPFAM" id="SSF103473">
    <property type="entry name" value="MFS general substrate transporter"/>
    <property type="match status" value="1"/>
</dbReference>
<feature type="transmembrane region" description="Helical" evidence="8">
    <location>
        <begin position="521"/>
        <end position="542"/>
    </location>
</feature>
<feature type="transmembrane region" description="Helical" evidence="8">
    <location>
        <begin position="215"/>
        <end position="237"/>
    </location>
</feature>
<feature type="transmembrane region" description="Helical" evidence="8">
    <location>
        <begin position="170"/>
        <end position="189"/>
    </location>
</feature>
<dbReference type="GO" id="GO:0071916">
    <property type="term" value="F:dipeptide transmembrane transporter activity"/>
    <property type="evidence" value="ECO:0007669"/>
    <property type="project" value="InterPro"/>
</dbReference>
<reference evidence="9" key="1">
    <citation type="submission" date="2022-04" db="EMBL/GenBank/DDBJ databases">
        <title>A functionally conserved STORR gene fusion in Papaver species that diverged 16.8 million years ago.</title>
        <authorList>
            <person name="Catania T."/>
        </authorList>
    </citation>
    <scope>NUCLEOTIDE SEQUENCE</scope>
    <source>
        <strain evidence="9">S-188037</strain>
    </source>
</reference>
<dbReference type="GO" id="GO:0042937">
    <property type="term" value="F:tripeptide transmembrane transporter activity"/>
    <property type="evidence" value="ECO:0007669"/>
    <property type="project" value="InterPro"/>
</dbReference>
<evidence type="ECO:0000256" key="4">
    <source>
        <dbReference type="ARBA" id="ARBA00022553"/>
    </source>
</evidence>
<feature type="transmembrane region" description="Helical" evidence="8">
    <location>
        <begin position="490"/>
        <end position="509"/>
    </location>
</feature>
<dbReference type="FunFam" id="1.20.1250.20:FF:000147">
    <property type="entry name" value="Protein NRT1/ PTR family 5.10"/>
    <property type="match status" value="1"/>
</dbReference>
<dbReference type="GO" id="GO:0080054">
    <property type="term" value="F:low-affinity nitrate transmembrane transporter activity"/>
    <property type="evidence" value="ECO:0007669"/>
    <property type="project" value="UniProtKB-ARBA"/>
</dbReference>